<organism evidence="4 5">
    <name type="scientific">Henosepilachna vigintioctopunctata</name>
    <dbReference type="NCBI Taxonomy" id="420089"/>
    <lineage>
        <taxon>Eukaryota</taxon>
        <taxon>Metazoa</taxon>
        <taxon>Ecdysozoa</taxon>
        <taxon>Arthropoda</taxon>
        <taxon>Hexapoda</taxon>
        <taxon>Insecta</taxon>
        <taxon>Pterygota</taxon>
        <taxon>Neoptera</taxon>
        <taxon>Endopterygota</taxon>
        <taxon>Coleoptera</taxon>
        <taxon>Polyphaga</taxon>
        <taxon>Cucujiformia</taxon>
        <taxon>Coccinelloidea</taxon>
        <taxon>Coccinellidae</taxon>
        <taxon>Epilachninae</taxon>
        <taxon>Epilachnini</taxon>
        <taxon>Henosepilachna</taxon>
    </lineage>
</organism>
<dbReference type="GO" id="GO:0005096">
    <property type="term" value="F:GTPase activator activity"/>
    <property type="evidence" value="ECO:0007669"/>
    <property type="project" value="UniProtKB-KW"/>
</dbReference>
<dbReference type="PROSITE" id="PS50238">
    <property type="entry name" value="RHOGAP"/>
    <property type="match status" value="2"/>
</dbReference>
<dbReference type="EMBL" id="JARQZJ010000134">
    <property type="protein sequence ID" value="KAK9892394.1"/>
    <property type="molecule type" value="Genomic_DNA"/>
</dbReference>
<evidence type="ECO:0000256" key="2">
    <source>
        <dbReference type="SAM" id="MobiDB-lite"/>
    </source>
</evidence>
<dbReference type="AlphaFoldDB" id="A0AAW1VIW1"/>
<protein>
    <recommendedName>
        <fullName evidence="3">Rho-GAP domain-containing protein</fullName>
    </recommendedName>
</protein>
<sequence length="680" mass="78325">MINVLRATAMSTYDRLPPQLRAELEEFINSINIEDEASHSFPKPQKFPVLEEAVVVRKKTQPNSVRAKTLNCDLSGLSQGRLNEIKGVSKIVIGDELCAKINRHEKLVFDDNEIHIIGRSGKNKKIKDQVELRPGVQQMDKKNVLLHDVNNMPIQLFFDTSKDAKCFVESERLHSPLSEKSSIKSKLLRLLGKRSSREFLVEKGIYMNESIFGNTIQNIYQMYERVPEFLTRSMQLIEMPNNISQVGIYRTSGNLATIQKIRFEVDKGNLSVLDQYCEDVDVLTGALKLFFRELKEPLIPLSTSEELLAISDKRPEEINRILLKLHKANYESLMCLLRHLLNIVQHKETNKMDIYNLTICWGPSLMFVPDNCLDIMTQSSNNSKVLDILLNHFKDHPKDLSNSLEQIDIKVRTETKYPKEMEPLKGHKKSKSLYFWLGFFYYIFVGSSCSNINDVVYDVVTRMVEVIEVNAKTEGLYKKPGSQVKIDKIVKKLAKGKLNEIEKLKADIHDLAGALRKYIHDLSEPLAPKRVFEECTCDNFNYGVVKMKLKKNIDTLKRRELLTILLKHMVRVLHEEKINKTTLADMSSYWKNTIIKTNQDDKFKTKLLEMLLDIYGDYKVTISDVPKPMPDVIKDIQAMARLSKYENVHLTQHSKSEKDSTRGEAKILEDKTDNGEKVEK</sequence>
<comment type="caution">
    <text evidence="4">The sequence shown here is derived from an EMBL/GenBank/DDBJ whole genome shotgun (WGS) entry which is preliminary data.</text>
</comment>
<feature type="region of interest" description="Disordered" evidence="2">
    <location>
        <begin position="650"/>
        <end position="680"/>
    </location>
</feature>
<feature type="domain" description="Rho-GAP" evidence="3">
    <location>
        <begin position="214"/>
        <end position="397"/>
    </location>
</feature>
<dbReference type="InterPro" id="IPR008936">
    <property type="entry name" value="Rho_GTPase_activation_prot"/>
</dbReference>
<evidence type="ECO:0000313" key="4">
    <source>
        <dbReference type="EMBL" id="KAK9892394.1"/>
    </source>
</evidence>
<dbReference type="InterPro" id="IPR050729">
    <property type="entry name" value="Rho-GAP"/>
</dbReference>
<dbReference type="CDD" id="cd00159">
    <property type="entry name" value="RhoGAP"/>
    <property type="match status" value="2"/>
</dbReference>
<dbReference type="PANTHER" id="PTHR23176">
    <property type="entry name" value="RHO/RAC/CDC GTPASE-ACTIVATING PROTEIN"/>
    <property type="match status" value="1"/>
</dbReference>
<dbReference type="Pfam" id="PF00620">
    <property type="entry name" value="RhoGAP"/>
    <property type="match status" value="2"/>
</dbReference>
<name>A0AAW1VIW1_9CUCU</name>
<feature type="compositionally biased region" description="Basic and acidic residues" evidence="2">
    <location>
        <begin position="654"/>
        <end position="680"/>
    </location>
</feature>
<evidence type="ECO:0000313" key="5">
    <source>
        <dbReference type="Proteomes" id="UP001431783"/>
    </source>
</evidence>
<gene>
    <name evidence="4" type="ORF">WA026_019845</name>
</gene>
<dbReference type="GO" id="GO:0005737">
    <property type="term" value="C:cytoplasm"/>
    <property type="evidence" value="ECO:0007669"/>
    <property type="project" value="TreeGrafter"/>
</dbReference>
<dbReference type="Gene3D" id="1.10.555.10">
    <property type="entry name" value="Rho GTPase activation protein"/>
    <property type="match status" value="2"/>
</dbReference>
<dbReference type="Proteomes" id="UP001431783">
    <property type="component" value="Unassembled WGS sequence"/>
</dbReference>
<keyword evidence="1" id="KW-0343">GTPase activation</keyword>
<evidence type="ECO:0000256" key="1">
    <source>
        <dbReference type="ARBA" id="ARBA00022468"/>
    </source>
</evidence>
<dbReference type="PANTHER" id="PTHR23176:SF129">
    <property type="entry name" value="RHO GTPASE ACTIVATING PROTEIN AT 16F, ISOFORM E-RELATED"/>
    <property type="match status" value="1"/>
</dbReference>
<accession>A0AAW1VIW1</accession>
<dbReference type="GO" id="GO:0007165">
    <property type="term" value="P:signal transduction"/>
    <property type="evidence" value="ECO:0007669"/>
    <property type="project" value="InterPro"/>
</dbReference>
<dbReference type="SUPFAM" id="SSF48350">
    <property type="entry name" value="GTPase activation domain, GAP"/>
    <property type="match status" value="2"/>
</dbReference>
<proteinExistence type="predicted"/>
<dbReference type="InterPro" id="IPR000198">
    <property type="entry name" value="RhoGAP_dom"/>
</dbReference>
<evidence type="ECO:0000259" key="3">
    <source>
        <dbReference type="PROSITE" id="PS50238"/>
    </source>
</evidence>
<feature type="domain" description="Rho-GAP" evidence="3">
    <location>
        <begin position="450"/>
        <end position="619"/>
    </location>
</feature>
<reference evidence="4 5" key="1">
    <citation type="submission" date="2023-03" db="EMBL/GenBank/DDBJ databases">
        <title>Genome insight into feeding habits of ladybird beetles.</title>
        <authorList>
            <person name="Li H.-S."/>
            <person name="Huang Y.-H."/>
            <person name="Pang H."/>
        </authorList>
    </citation>
    <scope>NUCLEOTIDE SEQUENCE [LARGE SCALE GENOMIC DNA]</scope>
    <source>
        <strain evidence="4">SYSU_2023b</strain>
        <tissue evidence="4">Whole body</tissue>
    </source>
</reference>
<keyword evidence="5" id="KW-1185">Reference proteome</keyword>
<dbReference type="SMART" id="SM00324">
    <property type="entry name" value="RhoGAP"/>
    <property type="match status" value="2"/>
</dbReference>